<accession>A0ABD2V2L7</accession>
<keyword evidence="2" id="KW-1185">Reference proteome</keyword>
<organism evidence="1 2">
    <name type="scientific">Solanum stoloniferum</name>
    <dbReference type="NCBI Taxonomy" id="62892"/>
    <lineage>
        <taxon>Eukaryota</taxon>
        <taxon>Viridiplantae</taxon>
        <taxon>Streptophyta</taxon>
        <taxon>Embryophyta</taxon>
        <taxon>Tracheophyta</taxon>
        <taxon>Spermatophyta</taxon>
        <taxon>Magnoliopsida</taxon>
        <taxon>eudicotyledons</taxon>
        <taxon>Gunneridae</taxon>
        <taxon>Pentapetalae</taxon>
        <taxon>asterids</taxon>
        <taxon>lamiids</taxon>
        <taxon>Solanales</taxon>
        <taxon>Solanaceae</taxon>
        <taxon>Solanoideae</taxon>
        <taxon>Solaneae</taxon>
        <taxon>Solanum</taxon>
    </lineage>
</organism>
<proteinExistence type="predicted"/>
<sequence length="189" mass="21206">SNNSSPIIFFYSLSSICNLNKKLKMEIPQTFNEFKVWTDDFIIPKDINLKTIINNNNPSTSPFFLIEIRVQEFVQYLSEKGDSIEEEPRGPFMVVSFYLSSHAMIGAPDDSLCEILSSIGVPLHRMSPIITEISSFGRSMMSLPANSGRPLLPIVLLIAVNSWDPTSRGAAEKRVCLTPFLGIRYKVDV</sequence>
<dbReference type="AlphaFoldDB" id="A0ABD2V2L7"/>
<name>A0ABD2V2L7_9SOLN</name>
<protein>
    <submittedName>
        <fullName evidence="1">Uncharacterized protein</fullName>
    </submittedName>
</protein>
<comment type="caution">
    <text evidence="1">The sequence shown here is derived from an EMBL/GenBank/DDBJ whole genome shotgun (WGS) entry which is preliminary data.</text>
</comment>
<feature type="non-terminal residue" evidence="1">
    <location>
        <position position="1"/>
    </location>
</feature>
<dbReference type="EMBL" id="JBJKTR010000003">
    <property type="protein sequence ID" value="KAL3374656.1"/>
    <property type="molecule type" value="Genomic_DNA"/>
</dbReference>
<evidence type="ECO:0000313" key="1">
    <source>
        <dbReference type="EMBL" id="KAL3374656.1"/>
    </source>
</evidence>
<gene>
    <name evidence="1" type="ORF">AABB24_006239</name>
</gene>
<evidence type="ECO:0000313" key="2">
    <source>
        <dbReference type="Proteomes" id="UP001627284"/>
    </source>
</evidence>
<dbReference type="Proteomes" id="UP001627284">
    <property type="component" value="Unassembled WGS sequence"/>
</dbReference>
<reference evidence="1 2" key="1">
    <citation type="submission" date="2024-05" db="EMBL/GenBank/DDBJ databases">
        <title>De novo assembly of an allotetraploid wild potato.</title>
        <authorList>
            <person name="Hosaka A.J."/>
        </authorList>
    </citation>
    <scope>NUCLEOTIDE SEQUENCE [LARGE SCALE GENOMIC DNA]</scope>
    <source>
        <tissue evidence="1">Young leaves</tissue>
    </source>
</reference>